<protein>
    <submittedName>
        <fullName evidence="1">Uncharacterized protein</fullName>
    </submittedName>
</protein>
<proteinExistence type="predicted"/>
<organism evidence="1 2">
    <name type="scientific">Cloeon dipterum</name>
    <dbReference type="NCBI Taxonomy" id="197152"/>
    <lineage>
        <taxon>Eukaryota</taxon>
        <taxon>Metazoa</taxon>
        <taxon>Ecdysozoa</taxon>
        <taxon>Arthropoda</taxon>
        <taxon>Hexapoda</taxon>
        <taxon>Insecta</taxon>
        <taxon>Pterygota</taxon>
        <taxon>Palaeoptera</taxon>
        <taxon>Ephemeroptera</taxon>
        <taxon>Pisciforma</taxon>
        <taxon>Baetidae</taxon>
        <taxon>Cloeon</taxon>
    </lineage>
</organism>
<evidence type="ECO:0000313" key="1">
    <source>
        <dbReference type="EMBL" id="CAB3373185.1"/>
    </source>
</evidence>
<dbReference type="EMBL" id="CADEPI010000082">
    <property type="protein sequence ID" value="CAB3373185.1"/>
    <property type="molecule type" value="Genomic_DNA"/>
</dbReference>
<name>A0A8S1CYS2_9INSE</name>
<reference evidence="1 2" key="1">
    <citation type="submission" date="2020-04" db="EMBL/GenBank/DDBJ databases">
        <authorList>
            <person name="Alioto T."/>
            <person name="Alioto T."/>
            <person name="Gomez Garrido J."/>
        </authorList>
    </citation>
    <scope>NUCLEOTIDE SEQUENCE [LARGE SCALE GENOMIC DNA]</scope>
</reference>
<comment type="caution">
    <text evidence="1">The sequence shown here is derived from an EMBL/GenBank/DDBJ whole genome shotgun (WGS) entry which is preliminary data.</text>
</comment>
<gene>
    <name evidence="1" type="ORF">CLODIP_2_CD11035</name>
</gene>
<dbReference type="AlphaFoldDB" id="A0A8S1CYS2"/>
<dbReference type="Proteomes" id="UP000494165">
    <property type="component" value="Unassembled WGS sequence"/>
</dbReference>
<accession>A0A8S1CYS2</accession>
<evidence type="ECO:0000313" key="2">
    <source>
        <dbReference type="Proteomes" id="UP000494165"/>
    </source>
</evidence>
<sequence>MAVPLNLPTFHDPRARLTARLTRQLAKLLNTLHQLEQLDQQSSTLNQQQWLEPELGDWLILDEAAEGQQPTLIPISPMLVVDALRAVQQEEYFDQVAGDFHHAPVALASRVSCHADSPHAPHAAASLPNAEPFAATAAPTRPSQSPTWRQVGSKLRRLANDQKTSDSAPSIVNGRNFVKTLFSSVLPKKLGYTAATIYMGMRLLLRLNLRDF</sequence>
<keyword evidence="2" id="KW-1185">Reference proteome</keyword>